<dbReference type="EMBL" id="JAUOOM010000040">
    <property type="protein sequence ID" value="MDO6409913.1"/>
    <property type="molecule type" value="Genomic_DNA"/>
</dbReference>
<protein>
    <submittedName>
        <fullName evidence="9">Glycohydrolase toxin TNT-related protein</fullName>
    </submittedName>
</protein>
<comment type="subcellular location">
    <subcellularLocation>
        <location evidence="1">Target cell</location>
        <location evidence="1">Target cell cytoplasm</location>
    </subcellularLocation>
</comment>
<evidence type="ECO:0000313" key="10">
    <source>
        <dbReference type="Proteomes" id="UP001171299"/>
    </source>
</evidence>
<gene>
    <name evidence="9" type="ORF">Q3404_25420</name>
</gene>
<organism evidence="9 10">
    <name type="scientific">Pantoea phytobeneficialis</name>
    <dbReference type="NCBI Taxonomy" id="2052056"/>
    <lineage>
        <taxon>Bacteria</taxon>
        <taxon>Pseudomonadati</taxon>
        <taxon>Pseudomonadota</taxon>
        <taxon>Gammaproteobacteria</taxon>
        <taxon>Enterobacterales</taxon>
        <taxon>Erwiniaceae</taxon>
        <taxon>Pantoea</taxon>
    </lineage>
</organism>
<comment type="caution">
    <text evidence="9">The sequence shown here is derived from an EMBL/GenBank/DDBJ whole genome shotgun (WGS) entry which is preliminary data.</text>
</comment>
<dbReference type="PANTHER" id="PTHR42059:SF1">
    <property type="entry name" value="TNT DOMAIN-CONTAINING PROTEIN"/>
    <property type="match status" value="1"/>
</dbReference>
<evidence type="ECO:0000256" key="2">
    <source>
        <dbReference type="ARBA" id="ARBA00022656"/>
    </source>
</evidence>
<evidence type="ECO:0000259" key="7">
    <source>
        <dbReference type="Pfam" id="PF14021"/>
    </source>
</evidence>
<feature type="region of interest" description="Disordered" evidence="5">
    <location>
        <begin position="1"/>
        <end position="40"/>
    </location>
</feature>
<feature type="domain" description="DUF6862" evidence="8">
    <location>
        <begin position="286"/>
        <end position="356"/>
    </location>
</feature>
<evidence type="ECO:0000256" key="4">
    <source>
        <dbReference type="ARBA" id="ARBA00023026"/>
    </source>
</evidence>
<sequence length="589" mass="61445">MANVSGSASGTTRSAVADGTITVRDTQNQTQDVADLSRDTDSANGSIGKIFDKDTVENQMAFTQGVQELAQRVTGDIKTYKLNAAEKEASDRLLKEHPGYATLTQTELHDKVLEDQSYKDVAADWGTGGTYSMVTSAVAGALGGLSAGNLGAAASGAMAPYIANTIKKATTTYDANGKEQTNLLANTMAHAVAGAVLAQLAGNSAAAGAAGAAGGELMARAIVASMYPDVENPSDLTESQKQTVSALSQIAAGLAGGLVSDSGLGAGTGAVAGKNAVENNYLHVSEKTELEIAKQKLNSSDPAEREAAQKKVAELTELDISRDQKVMDACGNGKAASAGCAGARLEVISAKSEYETGQYNNKVSNMYADSYGQIVNLLNITSVDAQNQQQVKDAMVNYVMVQFGLDKTAAENYVQTYDGMKTVAASMTPVLGAAAANKISALGESIVKESVPNNLNSSSAITDAEAGGYSYYDRFKNADGGWDWPKNLDFSGEPVKTTIPVGTTLDRYGDSNGSFLAPKDTPYEQCALAPGSQANGYHEYEVIKPLPAIQGTIAPAFGQVGGGTQILPNMTERVNVQWLIDNGYLKEIH</sequence>
<dbReference type="Pfam" id="PF21726">
    <property type="entry name" value="DUF6862"/>
    <property type="match status" value="1"/>
</dbReference>
<feature type="compositionally biased region" description="Polar residues" evidence="5">
    <location>
        <begin position="1"/>
        <end position="14"/>
    </location>
</feature>
<evidence type="ECO:0000256" key="5">
    <source>
        <dbReference type="SAM" id="MobiDB-lite"/>
    </source>
</evidence>
<dbReference type="Pfam" id="PF14021">
    <property type="entry name" value="TNT"/>
    <property type="match status" value="1"/>
</dbReference>
<keyword evidence="2" id="KW-0800">Toxin</keyword>
<feature type="domain" description="TNT" evidence="7">
    <location>
        <begin position="498"/>
        <end position="588"/>
    </location>
</feature>
<name>A0ABT8Y2G2_9GAMM</name>
<dbReference type="InterPro" id="IPR049271">
    <property type="entry name" value="DUF6862"/>
</dbReference>
<dbReference type="Proteomes" id="UP001171299">
    <property type="component" value="Unassembled WGS sequence"/>
</dbReference>
<accession>A0ABT8Y2G2</accession>
<dbReference type="InterPro" id="IPR053024">
    <property type="entry name" value="Fungal_surface_NADase"/>
</dbReference>
<keyword evidence="4" id="KW-0843">Virulence</keyword>
<dbReference type="Pfam" id="PF04829">
    <property type="entry name" value="PT-VENN"/>
    <property type="match status" value="1"/>
</dbReference>
<feature type="domain" description="VENN motif-containing" evidence="6">
    <location>
        <begin position="233"/>
        <end position="282"/>
    </location>
</feature>
<keyword evidence="3" id="KW-1266">Target cell cytoplasm</keyword>
<evidence type="ECO:0000259" key="8">
    <source>
        <dbReference type="Pfam" id="PF21726"/>
    </source>
</evidence>
<proteinExistence type="predicted"/>
<evidence type="ECO:0000256" key="1">
    <source>
        <dbReference type="ARBA" id="ARBA00004219"/>
    </source>
</evidence>
<feature type="compositionally biased region" description="Polar residues" evidence="5">
    <location>
        <begin position="23"/>
        <end position="32"/>
    </location>
</feature>
<evidence type="ECO:0000259" key="6">
    <source>
        <dbReference type="Pfam" id="PF04829"/>
    </source>
</evidence>
<dbReference type="RefSeq" id="WP_208726949.1">
    <property type="nucleotide sequence ID" value="NZ_CP024639.1"/>
</dbReference>
<dbReference type="PANTHER" id="PTHR42059">
    <property type="entry name" value="TNT DOMAIN-CONTAINING PROTEIN"/>
    <property type="match status" value="1"/>
</dbReference>
<keyword evidence="10" id="KW-1185">Reference proteome</keyword>
<dbReference type="InterPro" id="IPR006914">
    <property type="entry name" value="VENN_dom"/>
</dbReference>
<evidence type="ECO:0000313" key="9">
    <source>
        <dbReference type="EMBL" id="MDO6409913.1"/>
    </source>
</evidence>
<dbReference type="InterPro" id="IPR025331">
    <property type="entry name" value="TNT"/>
</dbReference>
<reference evidence="9" key="1">
    <citation type="submission" date="2023-07" db="EMBL/GenBank/DDBJ databases">
        <title>The extreme plant-growth-promoting properties of Pantoea phytobeneficialis PF55 revealed by functional and genomic analysis.</title>
        <authorList>
            <person name="Nascimento F.X."/>
            <person name="Marcio R.J."/>
        </authorList>
    </citation>
    <scope>NUCLEOTIDE SEQUENCE</scope>
    <source>
        <strain evidence="9">PF55</strain>
    </source>
</reference>
<evidence type="ECO:0000256" key="3">
    <source>
        <dbReference type="ARBA" id="ARBA00022913"/>
    </source>
</evidence>